<proteinExistence type="predicted"/>
<dbReference type="SUPFAM" id="SSF53756">
    <property type="entry name" value="UDP-Glycosyltransferase/glycogen phosphorylase"/>
    <property type="match status" value="1"/>
</dbReference>
<keyword evidence="2" id="KW-1185">Reference proteome</keyword>
<evidence type="ECO:0000313" key="1">
    <source>
        <dbReference type="EMBL" id="KAG5588841.1"/>
    </source>
</evidence>
<name>A0A9J5XKN7_SOLCO</name>
<gene>
    <name evidence="1" type="ORF">H5410_049275</name>
</gene>
<dbReference type="Gene3D" id="3.40.50.2000">
    <property type="entry name" value="Glycogen Phosphorylase B"/>
    <property type="match status" value="1"/>
</dbReference>
<evidence type="ECO:0000313" key="2">
    <source>
        <dbReference type="Proteomes" id="UP000824120"/>
    </source>
</evidence>
<reference evidence="1 2" key="1">
    <citation type="submission" date="2020-09" db="EMBL/GenBank/DDBJ databases">
        <title>De no assembly of potato wild relative species, Solanum commersonii.</title>
        <authorList>
            <person name="Cho K."/>
        </authorList>
    </citation>
    <scope>NUCLEOTIDE SEQUENCE [LARGE SCALE GENOMIC DNA]</scope>
    <source>
        <strain evidence="1">LZ3.2</strain>
        <tissue evidence="1">Leaf</tissue>
    </source>
</reference>
<comment type="caution">
    <text evidence="1">The sequence shown here is derived from an EMBL/GenBank/DDBJ whole genome shotgun (WGS) entry which is preliminary data.</text>
</comment>
<accession>A0A9J5XKN7</accession>
<dbReference type="Proteomes" id="UP000824120">
    <property type="component" value="Chromosome 9"/>
</dbReference>
<protein>
    <submittedName>
        <fullName evidence="1">Uncharacterized protein</fullName>
    </submittedName>
</protein>
<dbReference type="EMBL" id="JACXVP010000009">
    <property type="protein sequence ID" value="KAG5588841.1"/>
    <property type="molecule type" value="Genomic_DNA"/>
</dbReference>
<organism evidence="1 2">
    <name type="scientific">Solanum commersonii</name>
    <name type="common">Commerson's wild potato</name>
    <name type="synonym">Commerson's nightshade</name>
    <dbReference type="NCBI Taxonomy" id="4109"/>
    <lineage>
        <taxon>Eukaryota</taxon>
        <taxon>Viridiplantae</taxon>
        <taxon>Streptophyta</taxon>
        <taxon>Embryophyta</taxon>
        <taxon>Tracheophyta</taxon>
        <taxon>Spermatophyta</taxon>
        <taxon>Magnoliopsida</taxon>
        <taxon>eudicotyledons</taxon>
        <taxon>Gunneridae</taxon>
        <taxon>Pentapetalae</taxon>
        <taxon>asterids</taxon>
        <taxon>lamiids</taxon>
        <taxon>Solanales</taxon>
        <taxon>Solanaceae</taxon>
        <taxon>Solanoideae</taxon>
        <taxon>Solaneae</taxon>
        <taxon>Solanum</taxon>
    </lineage>
</organism>
<sequence>MENLKNDCHVLLVTFPSQVAQIIESTKLVEEAVLSSVSFTQTFMAWVGIVAKGINIPSTFLDPTARNLPGLPRLSPRDFPRLCSSIKSKEYFVNTFDDLEFDALRALKNLTMVGIGPSIPFLMEMIL</sequence>
<dbReference type="AlphaFoldDB" id="A0A9J5XKN7"/>